<dbReference type="InterPro" id="IPR044060">
    <property type="entry name" value="Bacterial_rp_domain"/>
</dbReference>
<protein>
    <recommendedName>
        <fullName evidence="3">LamG-like jellyroll fold domain-containing protein</fullName>
    </recommendedName>
</protein>
<accession>A0A1G2IW92</accession>
<dbReference type="AlphaFoldDB" id="A0A1G2IW92"/>
<dbReference type="InterPro" id="IPR013320">
    <property type="entry name" value="ConA-like_dom_sf"/>
</dbReference>
<dbReference type="InterPro" id="IPR042229">
    <property type="entry name" value="Listeria/Bacterioides_rpt_sf"/>
</dbReference>
<keyword evidence="2" id="KW-1015">Disulfide bond</keyword>
<evidence type="ECO:0000256" key="2">
    <source>
        <dbReference type="ARBA" id="ARBA00023157"/>
    </source>
</evidence>
<dbReference type="Pfam" id="PF18998">
    <property type="entry name" value="Flg_new_2"/>
    <property type="match status" value="1"/>
</dbReference>
<dbReference type="Pfam" id="PF10102">
    <property type="entry name" value="DUF2341"/>
    <property type="match status" value="1"/>
</dbReference>
<dbReference type="InterPro" id="IPR006558">
    <property type="entry name" value="LamG-like"/>
</dbReference>
<dbReference type="STRING" id="1802223.A2358_01750"/>
<evidence type="ECO:0000259" key="3">
    <source>
        <dbReference type="SMART" id="SM00560"/>
    </source>
</evidence>
<gene>
    <name evidence="4" type="ORF">A2358_01750</name>
</gene>
<evidence type="ECO:0000313" key="5">
    <source>
        <dbReference type="Proteomes" id="UP000178650"/>
    </source>
</evidence>
<proteinExistence type="predicted"/>
<organism evidence="4 5">
    <name type="scientific">Candidatus Staskawiczbacteria bacterium RIFOXYB1_FULL_37_44</name>
    <dbReference type="NCBI Taxonomy" id="1802223"/>
    <lineage>
        <taxon>Bacteria</taxon>
        <taxon>Candidatus Staskawicziibacteriota</taxon>
    </lineage>
</organism>
<keyword evidence="1" id="KW-0732">Signal</keyword>
<evidence type="ECO:0000313" key="4">
    <source>
        <dbReference type="EMBL" id="OGZ78580.1"/>
    </source>
</evidence>
<dbReference type="InterPro" id="IPR018765">
    <property type="entry name" value="DUF2341"/>
</dbReference>
<reference evidence="4 5" key="1">
    <citation type="journal article" date="2016" name="Nat. Commun.">
        <title>Thousands of microbial genomes shed light on interconnected biogeochemical processes in an aquifer system.</title>
        <authorList>
            <person name="Anantharaman K."/>
            <person name="Brown C.T."/>
            <person name="Hug L.A."/>
            <person name="Sharon I."/>
            <person name="Castelle C.J."/>
            <person name="Probst A.J."/>
            <person name="Thomas B.C."/>
            <person name="Singh A."/>
            <person name="Wilkins M.J."/>
            <person name="Karaoz U."/>
            <person name="Brodie E.L."/>
            <person name="Williams K.H."/>
            <person name="Hubbard S.S."/>
            <person name="Banfield J.F."/>
        </authorList>
    </citation>
    <scope>NUCLEOTIDE SEQUENCE [LARGE SCALE GENOMIC DNA]</scope>
</reference>
<evidence type="ECO:0000256" key="1">
    <source>
        <dbReference type="ARBA" id="ARBA00022729"/>
    </source>
</evidence>
<sequence>MKKIKFICIVTVIAILAMSGFFIYTPKTSADNWYDNNWSYRKKITIDHTKAPNTDQLDFPVLISLIDSDLQARSMNSGYDIFFTDSTGIAKLPYEREQYASETGTLVAWVKIANLSHIDDTVIYMYYGNAESSDQQDSAGGVWDSNFQSVWHSKDNGVATISDSTANASTGTKYGLAGPVETVGKIGNAQSYNGVDDYISVVSLQALSGSFTISVWAKVSEGDQCTDNASCTVIGTRSPDDASFDFKFDTGNIIHGDIGDGGDWITTSADVDPGNFSYSTDTWYQITYAVTPTGYKIYIDGNEVASGSYDEGAPLFFDSTHSIFIGQVGYGEEWFNGAIDEVRISNIARSADWIQTEYNNENNPSTFYSLSSEESIPVYTLTYTAGANGSITGTSPQTVNYNASGSEVSAVPATGYHFTAWSDDSTANPRTDANVIADISVTANFEIDTPSGGGGGGGGSFFAPVAPSPIPVLVIPEQSTKDLNVVPVSDVEPIKQIKQNNIPEPAAETFIKNPVQVKKILEKKIISEPIIEIKPQDTKTIVDNSKENKPRIIININSFVASLGVVWKNIFSFVLSFFHLGK</sequence>
<dbReference type="Gene3D" id="2.60.40.4270">
    <property type="entry name" value="Listeria-Bacteroides repeat domain"/>
    <property type="match status" value="1"/>
</dbReference>
<comment type="caution">
    <text evidence="4">The sequence shown here is derived from an EMBL/GenBank/DDBJ whole genome shotgun (WGS) entry which is preliminary data.</text>
</comment>
<dbReference type="Gene3D" id="2.60.120.200">
    <property type="match status" value="1"/>
</dbReference>
<feature type="domain" description="LamG-like jellyroll fold" evidence="3">
    <location>
        <begin position="209"/>
        <end position="352"/>
    </location>
</feature>
<dbReference type="SUPFAM" id="SSF49899">
    <property type="entry name" value="Concanavalin A-like lectins/glucanases"/>
    <property type="match status" value="1"/>
</dbReference>
<dbReference type="Pfam" id="PF13385">
    <property type="entry name" value="Laminin_G_3"/>
    <property type="match status" value="1"/>
</dbReference>
<dbReference type="SMART" id="SM00560">
    <property type="entry name" value="LamGL"/>
    <property type="match status" value="1"/>
</dbReference>
<dbReference type="EMBL" id="MHPJ01000017">
    <property type="protein sequence ID" value="OGZ78580.1"/>
    <property type="molecule type" value="Genomic_DNA"/>
</dbReference>
<name>A0A1G2IW92_9BACT</name>
<dbReference type="Proteomes" id="UP000178650">
    <property type="component" value="Unassembled WGS sequence"/>
</dbReference>